<dbReference type="HAMAP" id="MF_00473">
    <property type="entry name" value="G6P_isomerase"/>
    <property type="match status" value="1"/>
</dbReference>
<comment type="pathway">
    <text evidence="1 8 9">Carbohydrate degradation; glycolysis; D-glyceraldehyde 3-phosphate and glycerone phosphate from D-glucose: step 2/4.</text>
</comment>
<accession>L0K7E8</accession>
<dbReference type="CDD" id="cd05015">
    <property type="entry name" value="SIS_PGI_1"/>
    <property type="match status" value="1"/>
</dbReference>
<dbReference type="InterPro" id="IPR001672">
    <property type="entry name" value="G6P_Isomerase"/>
</dbReference>
<comment type="subcellular location">
    <subcellularLocation>
        <location evidence="8">Cytoplasm</location>
    </subcellularLocation>
</comment>
<evidence type="ECO:0000256" key="2">
    <source>
        <dbReference type="ARBA" id="ARBA00006604"/>
    </source>
</evidence>
<keyword evidence="11" id="KW-1185">Reference proteome</keyword>
<comment type="pathway">
    <text evidence="8">Carbohydrate biosynthesis; gluconeogenesis.</text>
</comment>
<dbReference type="InterPro" id="IPR046348">
    <property type="entry name" value="SIS_dom_sf"/>
</dbReference>
<keyword evidence="4 8" id="KW-0963">Cytoplasm</keyword>
<dbReference type="PROSITE" id="PS00765">
    <property type="entry name" value="P_GLUCOSE_ISOMERASE_1"/>
    <property type="match status" value="1"/>
</dbReference>
<dbReference type="eggNOG" id="COG0166">
    <property type="taxonomic scope" value="Bacteria"/>
</dbReference>
<dbReference type="GO" id="GO:0004347">
    <property type="term" value="F:glucose-6-phosphate isomerase activity"/>
    <property type="evidence" value="ECO:0007669"/>
    <property type="project" value="UniProtKB-UniRule"/>
</dbReference>
<dbReference type="RefSeq" id="WP_015326191.1">
    <property type="nucleotide sequence ID" value="NC_019978.1"/>
</dbReference>
<dbReference type="GO" id="GO:0006094">
    <property type="term" value="P:gluconeogenesis"/>
    <property type="evidence" value="ECO:0007669"/>
    <property type="project" value="UniProtKB-UniRule"/>
</dbReference>
<dbReference type="GO" id="GO:0051156">
    <property type="term" value="P:glucose 6-phosphate metabolic process"/>
    <property type="evidence" value="ECO:0007669"/>
    <property type="project" value="TreeGrafter"/>
</dbReference>
<dbReference type="GO" id="GO:0097367">
    <property type="term" value="F:carbohydrate derivative binding"/>
    <property type="evidence" value="ECO:0007669"/>
    <property type="project" value="InterPro"/>
</dbReference>
<dbReference type="Gene3D" id="3.40.50.10490">
    <property type="entry name" value="Glucose-6-phosphate isomerase like protein, domain 1"/>
    <property type="match status" value="2"/>
</dbReference>
<protein>
    <recommendedName>
        <fullName evidence="8">Glucose-6-phosphate isomerase</fullName>
        <shortName evidence="8">GPI</shortName>
        <ecNumber evidence="8">5.3.1.9</ecNumber>
    </recommendedName>
    <alternativeName>
        <fullName evidence="8">Phosphoglucose isomerase</fullName>
        <shortName evidence="8">PGI</shortName>
    </alternativeName>
    <alternativeName>
        <fullName evidence="8">Phosphohexose isomerase</fullName>
        <shortName evidence="8">PHI</shortName>
    </alternativeName>
</protein>
<dbReference type="FunFam" id="3.40.50.10490:FF:000016">
    <property type="entry name" value="Glucose-6-phosphate isomerase"/>
    <property type="match status" value="1"/>
</dbReference>
<organism evidence="10 11">
    <name type="scientific">Halobacteroides halobius (strain ATCC 35273 / DSM 5150 / MD-1)</name>
    <dbReference type="NCBI Taxonomy" id="748449"/>
    <lineage>
        <taxon>Bacteria</taxon>
        <taxon>Bacillati</taxon>
        <taxon>Bacillota</taxon>
        <taxon>Clostridia</taxon>
        <taxon>Halanaerobiales</taxon>
        <taxon>Halobacteroidaceae</taxon>
        <taxon>Halobacteroides</taxon>
    </lineage>
</organism>
<dbReference type="FunFam" id="3.40.50.10490:FF:000071">
    <property type="entry name" value="Glucose-6-phosphate isomerase"/>
    <property type="match status" value="1"/>
</dbReference>
<dbReference type="GO" id="GO:0005829">
    <property type="term" value="C:cytosol"/>
    <property type="evidence" value="ECO:0007669"/>
    <property type="project" value="TreeGrafter"/>
</dbReference>
<evidence type="ECO:0000313" key="11">
    <source>
        <dbReference type="Proteomes" id="UP000010880"/>
    </source>
</evidence>
<evidence type="ECO:0000313" key="10">
    <source>
        <dbReference type="EMBL" id="AGB40465.1"/>
    </source>
</evidence>
<dbReference type="UniPathway" id="UPA00138"/>
<dbReference type="GO" id="GO:0048029">
    <property type="term" value="F:monosaccharide binding"/>
    <property type="evidence" value="ECO:0007669"/>
    <property type="project" value="TreeGrafter"/>
</dbReference>
<evidence type="ECO:0000256" key="5">
    <source>
        <dbReference type="ARBA" id="ARBA00023152"/>
    </source>
</evidence>
<gene>
    <name evidence="8" type="primary">pgi</name>
    <name evidence="10" type="ordered locus">Halha_0490</name>
</gene>
<dbReference type="PANTHER" id="PTHR11469:SF1">
    <property type="entry name" value="GLUCOSE-6-PHOSPHATE ISOMERASE"/>
    <property type="match status" value="1"/>
</dbReference>
<proteinExistence type="inferred from homology"/>
<keyword evidence="5 8" id="KW-0324">Glycolysis</keyword>
<dbReference type="PROSITE" id="PS51463">
    <property type="entry name" value="P_GLUCOSE_ISOMERASE_3"/>
    <property type="match status" value="1"/>
</dbReference>
<dbReference type="OrthoDB" id="140919at2"/>
<dbReference type="Pfam" id="PF00342">
    <property type="entry name" value="PGI"/>
    <property type="match status" value="1"/>
</dbReference>
<dbReference type="EC" id="5.3.1.9" evidence="8"/>
<keyword evidence="3 8" id="KW-0312">Gluconeogenesis</keyword>
<comment type="catalytic activity">
    <reaction evidence="7 8 9">
        <text>alpha-D-glucose 6-phosphate = beta-D-fructose 6-phosphate</text>
        <dbReference type="Rhea" id="RHEA:11816"/>
        <dbReference type="ChEBI" id="CHEBI:57634"/>
        <dbReference type="ChEBI" id="CHEBI:58225"/>
        <dbReference type="EC" id="5.3.1.9"/>
    </reaction>
</comment>
<dbReference type="Proteomes" id="UP000010880">
    <property type="component" value="Chromosome"/>
</dbReference>
<dbReference type="PANTHER" id="PTHR11469">
    <property type="entry name" value="GLUCOSE-6-PHOSPHATE ISOMERASE"/>
    <property type="match status" value="1"/>
</dbReference>
<dbReference type="SUPFAM" id="SSF53697">
    <property type="entry name" value="SIS domain"/>
    <property type="match status" value="1"/>
</dbReference>
<feature type="active site" description="Proton donor" evidence="8">
    <location>
        <position position="305"/>
    </location>
</feature>
<dbReference type="GO" id="GO:0006096">
    <property type="term" value="P:glycolytic process"/>
    <property type="evidence" value="ECO:0007669"/>
    <property type="project" value="UniProtKB-UniRule"/>
</dbReference>
<reference evidence="11" key="1">
    <citation type="submission" date="2012-02" db="EMBL/GenBank/DDBJ databases">
        <title>The complete genome of Halobacteroides halobius DSM 5150.</title>
        <authorList>
            <person name="Lucas S."/>
            <person name="Copeland A."/>
            <person name="Lapidus A."/>
            <person name="Glavina del Rio T."/>
            <person name="Dalin E."/>
            <person name="Tice H."/>
            <person name="Bruce D."/>
            <person name="Goodwin L."/>
            <person name="Pitluck S."/>
            <person name="Peters L."/>
            <person name="Mikhailova N."/>
            <person name="Gu W."/>
            <person name="Kyrpides N."/>
            <person name="Mavromatis K."/>
            <person name="Ivanova N."/>
            <person name="Brettin T."/>
            <person name="Detter J.C."/>
            <person name="Han C."/>
            <person name="Larimer F."/>
            <person name="Land M."/>
            <person name="Hauser L."/>
            <person name="Markowitz V."/>
            <person name="Cheng J.-F."/>
            <person name="Hugenholtz P."/>
            <person name="Woyke T."/>
            <person name="Wu D."/>
            <person name="Tindall B."/>
            <person name="Pomrenke H."/>
            <person name="Brambilla E."/>
            <person name="Klenk H.-P."/>
            <person name="Eisen J.A."/>
        </authorList>
    </citation>
    <scope>NUCLEOTIDE SEQUENCE [LARGE SCALE GENOMIC DNA]</scope>
    <source>
        <strain evidence="11">ATCC 35273 / DSM 5150 / MD-1</strain>
    </source>
</reference>
<comment type="similarity">
    <text evidence="2 8 9">Belongs to the GPI family.</text>
</comment>
<evidence type="ECO:0000256" key="1">
    <source>
        <dbReference type="ARBA" id="ARBA00004926"/>
    </source>
</evidence>
<dbReference type="InterPro" id="IPR035482">
    <property type="entry name" value="SIS_PGI_2"/>
</dbReference>
<evidence type="ECO:0000256" key="7">
    <source>
        <dbReference type="ARBA" id="ARBA00029321"/>
    </source>
</evidence>
<comment type="function">
    <text evidence="8">Catalyzes the reversible isomerization of glucose-6-phosphate to fructose-6-phosphate.</text>
</comment>
<dbReference type="CDD" id="cd05016">
    <property type="entry name" value="SIS_PGI_2"/>
    <property type="match status" value="1"/>
</dbReference>
<dbReference type="InterPro" id="IPR018189">
    <property type="entry name" value="Phosphoglucose_isomerase_CS"/>
</dbReference>
<dbReference type="KEGG" id="hhl:Halha_0490"/>
<dbReference type="HOGENOM" id="CLU_037303_1_0_9"/>
<feature type="active site" evidence="8">
    <location>
        <position position="448"/>
    </location>
</feature>
<sequence length="479" mass="53378">MSNQYQDAEWKESMRIRLDVNNMFEDKIGAEHGYTKEDVDALQEKVTKGHQAIKEAKEAGELGFMELPETHKEIAKEIKEFAEANREKYDNFVVLGIGGSALGNIAVQTALNDPYYNLKKEARNGCPRLFVPDNVDPTRLKSLLDELDLEKTMFNVISKSGTTAETMSQFLTAQAAVVEDLGEDAVSDHFIATTSKDSGKLIKIAKEEAIKTFYIPDNVGGRFSVLTPVGLVSSAFVGVDIEELLAGAEYMAQVCDTDDLWANPAYLNAVLQYLADQDGKPMSVMMPYNHALKDVADWYRQLWAESLGKEVDREGNVVNVGPTPIKALGATDQHSQAQLYMEGPYDKVVTFLEVENFKEELEIGSGYEDIEGVSYLGNHTFNKLITTEKKATELALTKQNRLNCTVIFPEVNAFTLGQFFYLFELQTAMSGELYNINAFNQPGVELGKKYAYGVLGREGFAEMKEEFDSRPAKDDSLIL</sequence>
<evidence type="ECO:0000256" key="4">
    <source>
        <dbReference type="ARBA" id="ARBA00022490"/>
    </source>
</evidence>
<dbReference type="PROSITE" id="PS00174">
    <property type="entry name" value="P_GLUCOSE_ISOMERASE_2"/>
    <property type="match status" value="1"/>
</dbReference>
<keyword evidence="6 8" id="KW-0413">Isomerase</keyword>
<evidence type="ECO:0000256" key="9">
    <source>
        <dbReference type="RuleBase" id="RU000612"/>
    </source>
</evidence>
<feature type="active site" evidence="8">
    <location>
        <position position="334"/>
    </location>
</feature>
<evidence type="ECO:0000256" key="6">
    <source>
        <dbReference type="ARBA" id="ARBA00023235"/>
    </source>
</evidence>
<dbReference type="AlphaFoldDB" id="L0K7E8"/>
<evidence type="ECO:0000256" key="8">
    <source>
        <dbReference type="HAMAP-Rule" id="MF_00473"/>
    </source>
</evidence>
<dbReference type="STRING" id="748449.Halha_0490"/>
<name>L0K7E8_HALHC</name>
<evidence type="ECO:0000256" key="3">
    <source>
        <dbReference type="ARBA" id="ARBA00022432"/>
    </source>
</evidence>
<dbReference type="UniPathway" id="UPA00109">
    <property type="reaction ID" value="UER00181"/>
</dbReference>
<dbReference type="PRINTS" id="PR00662">
    <property type="entry name" value="G6PISOMERASE"/>
</dbReference>
<dbReference type="PATRIC" id="fig|748449.3.peg.453"/>
<dbReference type="InterPro" id="IPR035476">
    <property type="entry name" value="SIS_PGI_1"/>
</dbReference>
<dbReference type="EMBL" id="CP003359">
    <property type="protein sequence ID" value="AGB40465.1"/>
    <property type="molecule type" value="Genomic_DNA"/>
</dbReference>